<organism evidence="2 3">
    <name type="scientific">Morus notabilis</name>
    <dbReference type="NCBI Taxonomy" id="981085"/>
    <lineage>
        <taxon>Eukaryota</taxon>
        <taxon>Viridiplantae</taxon>
        <taxon>Streptophyta</taxon>
        <taxon>Embryophyta</taxon>
        <taxon>Tracheophyta</taxon>
        <taxon>Spermatophyta</taxon>
        <taxon>Magnoliopsida</taxon>
        <taxon>eudicotyledons</taxon>
        <taxon>Gunneridae</taxon>
        <taxon>Pentapetalae</taxon>
        <taxon>rosids</taxon>
        <taxon>fabids</taxon>
        <taxon>Rosales</taxon>
        <taxon>Moraceae</taxon>
        <taxon>Moreae</taxon>
        <taxon>Morus</taxon>
    </lineage>
</organism>
<keyword evidence="3" id="KW-1185">Reference proteome</keyword>
<feature type="region of interest" description="Disordered" evidence="1">
    <location>
        <begin position="78"/>
        <end position="109"/>
    </location>
</feature>
<protein>
    <submittedName>
        <fullName evidence="2">Uncharacterized protein</fullName>
    </submittedName>
</protein>
<reference evidence="3" key="1">
    <citation type="submission" date="2013-01" db="EMBL/GenBank/DDBJ databases">
        <title>Draft Genome Sequence of a Mulberry Tree, Morus notabilis C.K. Schneid.</title>
        <authorList>
            <person name="He N."/>
            <person name="Zhao S."/>
        </authorList>
    </citation>
    <scope>NUCLEOTIDE SEQUENCE</scope>
</reference>
<evidence type="ECO:0000256" key="1">
    <source>
        <dbReference type="SAM" id="MobiDB-lite"/>
    </source>
</evidence>
<sequence>MSLELCTPGSSLQQLAASKQTVSMHMIIEKSYPVEIPNWYFPSHLYEDDDFLVTDEVMGMFPEPGYYLFEAPSALTDSLAPSTDKSSRDGTPDRESVAIIFHPSEEDQR</sequence>
<dbReference type="EMBL" id="KE344146">
    <property type="protein sequence ID" value="EXB54020.1"/>
    <property type="molecule type" value="Genomic_DNA"/>
</dbReference>
<proteinExistence type="predicted"/>
<dbReference type="AlphaFoldDB" id="W9QTV4"/>
<evidence type="ECO:0000313" key="3">
    <source>
        <dbReference type="Proteomes" id="UP000030645"/>
    </source>
</evidence>
<name>W9QTV4_9ROSA</name>
<evidence type="ECO:0000313" key="2">
    <source>
        <dbReference type="EMBL" id="EXB54020.1"/>
    </source>
</evidence>
<accession>W9QTV4</accession>
<dbReference type="Proteomes" id="UP000030645">
    <property type="component" value="Unassembled WGS sequence"/>
</dbReference>
<gene>
    <name evidence="2" type="ORF">L484_012812</name>
</gene>
<feature type="compositionally biased region" description="Basic and acidic residues" evidence="1">
    <location>
        <begin position="85"/>
        <end position="96"/>
    </location>
</feature>